<keyword evidence="1" id="KW-1133">Transmembrane helix</keyword>
<feature type="transmembrane region" description="Helical" evidence="1">
    <location>
        <begin position="83"/>
        <end position="102"/>
    </location>
</feature>
<dbReference type="Proteomes" id="UP000623467">
    <property type="component" value="Unassembled WGS sequence"/>
</dbReference>
<reference evidence="2" key="1">
    <citation type="submission" date="2020-05" db="EMBL/GenBank/DDBJ databases">
        <title>Mycena genomes resolve the evolution of fungal bioluminescence.</title>
        <authorList>
            <person name="Tsai I.J."/>
        </authorList>
    </citation>
    <scope>NUCLEOTIDE SEQUENCE</scope>
    <source>
        <strain evidence="2">160909Yilan</strain>
    </source>
</reference>
<comment type="caution">
    <text evidence="2">The sequence shown here is derived from an EMBL/GenBank/DDBJ whole genome shotgun (WGS) entry which is preliminary data.</text>
</comment>
<keyword evidence="1" id="KW-0472">Membrane</keyword>
<organism evidence="2 3">
    <name type="scientific">Mycena sanguinolenta</name>
    <dbReference type="NCBI Taxonomy" id="230812"/>
    <lineage>
        <taxon>Eukaryota</taxon>
        <taxon>Fungi</taxon>
        <taxon>Dikarya</taxon>
        <taxon>Basidiomycota</taxon>
        <taxon>Agaricomycotina</taxon>
        <taxon>Agaricomycetes</taxon>
        <taxon>Agaricomycetidae</taxon>
        <taxon>Agaricales</taxon>
        <taxon>Marasmiineae</taxon>
        <taxon>Mycenaceae</taxon>
        <taxon>Mycena</taxon>
    </lineage>
</organism>
<feature type="transmembrane region" description="Helical" evidence="1">
    <location>
        <begin position="287"/>
        <end position="309"/>
    </location>
</feature>
<gene>
    <name evidence="2" type="ORF">MSAN_01683800</name>
</gene>
<dbReference type="InterPro" id="IPR036259">
    <property type="entry name" value="MFS_trans_sf"/>
</dbReference>
<feature type="transmembrane region" description="Helical" evidence="1">
    <location>
        <begin position="315"/>
        <end position="331"/>
    </location>
</feature>
<feature type="transmembrane region" description="Helical" evidence="1">
    <location>
        <begin position="55"/>
        <end position="77"/>
    </location>
</feature>
<name>A0A8H7CTE9_9AGAR</name>
<keyword evidence="1" id="KW-0812">Transmembrane</keyword>
<evidence type="ECO:0000313" key="2">
    <source>
        <dbReference type="EMBL" id="KAF7349585.1"/>
    </source>
</evidence>
<keyword evidence="3" id="KW-1185">Reference proteome</keyword>
<accession>A0A8H7CTE9</accession>
<feature type="transmembrane region" description="Helical" evidence="1">
    <location>
        <begin position="261"/>
        <end position="280"/>
    </location>
</feature>
<dbReference type="OrthoDB" id="3026777at2759"/>
<evidence type="ECO:0008006" key="4">
    <source>
        <dbReference type="Google" id="ProtNLM"/>
    </source>
</evidence>
<dbReference type="Gene3D" id="1.20.1250.20">
    <property type="entry name" value="MFS general substrate transporter like domains"/>
    <property type="match status" value="1"/>
</dbReference>
<feature type="transmembrane region" description="Helical" evidence="1">
    <location>
        <begin position="221"/>
        <end position="241"/>
    </location>
</feature>
<dbReference type="EMBL" id="JACAZH010000015">
    <property type="protein sequence ID" value="KAF7349585.1"/>
    <property type="molecule type" value="Genomic_DNA"/>
</dbReference>
<proteinExistence type="predicted"/>
<feature type="transmembrane region" description="Helical" evidence="1">
    <location>
        <begin position="183"/>
        <end position="200"/>
    </location>
</feature>
<evidence type="ECO:0000313" key="3">
    <source>
        <dbReference type="Proteomes" id="UP000623467"/>
    </source>
</evidence>
<sequence>MYLVVANTHLSRDDAQDALSVGLIVEGLLGGFDTYNGVVHAYAFDVASTSLSRPVLFGFIDALSFVGFVLGAMIGKFTRYKVSYLFSIIIAIINLVFIHALLPESARQQRRSTPRRSMFKSIFSPIYVFFRGAQSFKYLPLFGLAFYVYSLSSATETSFLRFVESYNRLPGLPRWLLLTGPRMLDLVTLLYILPALALFWQRNRGSTCAAGLQLALTLSRHSILITAASCIVILVFCISMRTPTNNEPELLCTLFASLYPLGAAIARPALYALGSTAFAAAGHRGEIGVLFGALSVWGEFGMYTSYLLYTPNSTIFWFSAFFLVVTLMLLLPDSLPPLVQGEEEGADGGLDSGVA</sequence>
<dbReference type="AlphaFoldDB" id="A0A8H7CTE9"/>
<protein>
    <recommendedName>
        <fullName evidence="4">MFS general substrate transporter</fullName>
    </recommendedName>
</protein>
<feature type="transmembrane region" description="Helical" evidence="1">
    <location>
        <begin position="122"/>
        <end position="149"/>
    </location>
</feature>
<evidence type="ECO:0000256" key="1">
    <source>
        <dbReference type="SAM" id="Phobius"/>
    </source>
</evidence>